<proteinExistence type="predicted"/>
<evidence type="ECO:0000313" key="1">
    <source>
        <dbReference type="EMBL" id="KAJ1896874.1"/>
    </source>
</evidence>
<organism evidence="1 2">
    <name type="scientific">Kickxella alabastrina</name>
    <dbReference type="NCBI Taxonomy" id="61397"/>
    <lineage>
        <taxon>Eukaryota</taxon>
        <taxon>Fungi</taxon>
        <taxon>Fungi incertae sedis</taxon>
        <taxon>Zoopagomycota</taxon>
        <taxon>Kickxellomycotina</taxon>
        <taxon>Kickxellomycetes</taxon>
        <taxon>Kickxellales</taxon>
        <taxon>Kickxellaceae</taxon>
        <taxon>Kickxella</taxon>
    </lineage>
</organism>
<evidence type="ECO:0000313" key="2">
    <source>
        <dbReference type="Proteomes" id="UP001150581"/>
    </source>
</evidence>
<dbReference type="EMBL" id="JANBPG010000395">
    <property type="protein sequence ID" value="KAJ1896874.1"/>
    <property type="molecule type" value="Genomic_DNA"/>
</dbReference>
<accession>A0ACC1IP04</accession>
<sequence length="567" mass="63234">MSPYNPPPLESYDSAQGDTTPFASNRRRQQDSYRHPRGPPPFPPGLLATPLPIINPFGPPAPQKLESDDRNSAASEPTTRSRFEAQQLVIAYIGGISSIVDDEWVEKVLRACGRVKSWRRARDANEQPLSFGFCEFESMKDAACALRVLSSDGALKKGGWVLPSATVAGKPELLSIKIDNRMLVDLRSHAALADGQETATKENEFAVMELVAAAIGELEAGSEGGSTDTVACNNAQTHTHMEVGLADEAHSTLKPGKTSGPESSANFSSGNGNVGEATASDNQQPFLLEFEEAWEREQARQHREQRYIVAATEREHKLGGEQVDREGRIERNALRELDRIDDRQRARDAMSALLPKWDDSHEGSMRDHDYYRDHERWWHHRKTARAKELSFDEDDRRRQEKEQQDREQEQDKARKHRRTSEEANVCLQSLEAASTSPDIDVSTLNLVNDNVLQIGVQSSEAAETLLHGVPVSQNALFEWPVKWELVDDTLMQATIAPAVRKQLSNYLGAETDDGSVDELADFVITHIAEHKPLTSLAEELEMVLVDDSAVFVTQLWRLLVSETESRA</sequence>
<reference evidence="1" key="1">
    <citation type="submission" date="2022-07" db="EMBL/GenBank/DDBJ databases">
        <title>Phylogenomic reconstructions and comparative analyses of Kickxellomycotina fungi.</title>
        <authorList>
            <person name="Reynolds N.K."/>
            <person name="Stajich J.E."/>
            <person name="Barry K."/>
            <person name="Grigoriev I.V."/>
            <person name="Crous P."/>
            <person name="Smith M.E."/>
        </authorList>
    </citation>
    <scope>NUCLEOTIDE SEQUENCE</scope>
    <source>
        <strain evidence="1">Benny 63K</strain>
    </source>
</reference>
<protein>
    <submittedName>
        <fullName evidence="1">Uncharacterized protein</fullName>
    </submittedName>
</protein>
<dbReference type="Proteomes" id="UP001150581">
    <property type="component" value="Unassembled WGS sequence"/>
</dbReference>
<keyword evidence="2" id="KW-1185">Reference proteome</keyword>
<name>A0ACC1IP04_9FUNG</name>
<comment type="caution">
    <text evidence="1">The sequence shown here is derived from an EMBL/GenBank/DDBJ whole genome shotgun (WGS) entry which is preliminary data.</text>
</comment>
<gene>
    <name evidence="1" type="ORF">LPJ66_003720</name>
</gene>